<feature type="signal peptide" evidence="1">
    <location>
        <begin position="1"/>
        <end position="19"/>
    </location>
</feature>
<dbReference type="AlphaFoldDB" id="A0AAD8AFT9"/>
<reference evidence="2" key="2">
    <citation type="submission" date="2023-05" db="EMBL/GenBank/DDBJ databases">
        <authorList>
            <person name="Fouks B."/>
        </authorList>
    </citation>
    <scope>NUCLEOTIDE SEQUENCE</scope>
    <source>
        <strain evidence="2">Stay&amp;Tobe</strain>
        <tissue evidence="2">Testes</tissue>
    </source>
</reference>
<dbReference type="EMBL" id="JASPKZ010001223">
    <property type="protein sequence ID" value="KAJ9598374.1"/>
    <property type="molecule type" value="Genomic_DNA"/>
</dbReference>
<comment type="caution">
    <text evidence="2">The sequence shown here is derived from an EMBL/GenBank/DDBJ whole genome shotgun (WGS) entry which is preliminary data.</text>
</comment>
<name>A0AAD8AFT9_DIPPU</name>
<feature type="chain" id="PRO_5042163137" evidence="1">
    <location>
        <begin position="20"/>
        <end position="399"/>
    </location>
</feature>
<proteinExistence type="predicted"/>
<accession>A0AAD8AFT9</accession>
<evidence type="ECO:0000256" key="1">
    <source>
        <dbReference type="SAM" id="SignalP"/>
    </source>
</evidence>
<feature type="non-terminal residue" evidence="2">
    <location>
        <position position="399"/>
    </location>
</feature>
<evidence type="ECO:0000313" key="3">
    <source>
        <dbReference type="Proteomes" id="UP001233999"/>
    </source>
</evidence>
<reference evidence="2" key="1">
    <citation type="journal article" date="2023" name="IScience">
        <title>Live-bearing cockroach genome reveals convergent evolutionary mechanisms linked to viviparity in insects and beyond.</title>
        <authorList>
            <person name="Fouks B."/>
            <person name="Harrison M.C."/>
            <person name="Mikhailova A.A."/>
            <person name="Marchal E."/>
            <person name="English S."/>
            <person name="Carruthers M."/>
            <person name="Jennings E.C."/>
            <person name="Chiamaka E.L."/>
            <person name="Frigard R.A."/>
            <person name="Pippel M."/>
            <person name="Attardo G.M."/>
            <person name="Benoit J.B."/>
            <person name="Bornberg-Bauer E."/>
            <person name="Tobe S.S."/>
        </authorList>
    </citation>
    <scope>NUCLEOTIDE SEQUENCE</scope>
    <source>
        <strain evidence="2">Stay&amp;Tobe</strain>
    </source>
</reference>
<keyword evidence="3" id="KW-1185">Reference proteome</keyword>
<evidence type="ECO:0000313" key="2">
    <source>
        <dbReference type="EMBL" id="KAJ9598374.1"/>
    </source>
</evidence>
<organism evidence="2 3">
    <name type="scientific">Diploptera punctata</name>
    <name type="common">Pacific beetle cockroach</name>
    <dbReference type="NCBI Taxonomy" id="6984"/>
    <lineage>
        <taxon>Eukaryota</taxon>
        <taxon>Metazoa</taxon>
        <taxon>Ecdysozoa</taxon>
        <taxon>Arthropoda</taxon>
        <taxon>Hexapoda</taxon>
        <taxon>Insecta</taxon>
        <taxon>Pterygota</taxon>
        <taxon>Neoptera</taxon>
        <taxon>Polyneoptera</taxon>
        <taxon>Dictyoptera</taxon>
        <taxon>Blattodea</taxon>
        <taxon>Blaberoidea</taxon>
        <taxon>Blaberidae</taxon>
        <taxon>Diplopterinae</taxon>
        <taxon>Diploptera</taxon>
    </lineage>
</organism>
<sequence>MCKFYLLLVTLSFSNIAQCSLYGQLLRQYFHNIYAPVNEERAFSRRNIPTVTGSGIYQEPSSRDLDVGFAVGVKDDGEPSDILINNHSSKTSSQVASELPNTGAFLVQQPSAIKELNIGVYVDPRNGVKYYAPGFVPINGKPNLYEYFPERYVQSSFSPELGQIYSMNVPNQPLPINSFQQPISSYSESPQKSSYFNRYPVPSPYTNTIPYPYQINPNYAPFLPNILPASIPEQTYFNKFQNAYHYQQEGYPFDNFQQTPDIDMYSRVPYTPNNFQFAPPQTPEYIYRPTLTANIYDEGAFPGSYSGRFTRNHGVFPYRNSDLRHSIPLRNFQNVFKVQEQVSRGTYEHLAQPAILRQEPQVPEIIADRQGTPVMSAEPYGERQVGAFKLRNDHGYKVT</sequence>
<gene>
    <name evidence="2" type="ORF">L9F63_010948</name>
</gene>
<protein>
    <submittedName>
        <fullName evidence="2">Uncharacterized protein</fullName>
    </submittedName>
</protein>
<keyword evidence="1" id="KW-0732">Signal</keyword>
<dbReference type="Proteomes" id="UP001233999">
    <property type="component" value="Unassembled WGS sequence"/>
</dbReference>